<protein>
    <submittedName>
        <fullName evidence="2 3">Uncharacterized protein</fullName>
    </submittedName>
</protein>
<evidence type="ECO:0000313" key="2">
    <source>
        <dbReference type="EMBL" id="KEH42489.1"/>
    </source>
</evidence>
<dbReference type="AlphaFoldDB" id="A0A072VKF1"/>
<gene>
    <name evidence="2" type="ordered locus">MTR_1g069660</name>
</gene>
<reference evidence="2 4" key="1">
    <citation type="journal article" date="2011" name="Nature">
        <title>The Medicago genome provides insight into the evolution of rhizobial symbioses.</title>
        <authorList>
            <person name="Young N.D."/>
            <person name="Debelle F."/>
            <person name="Oldroyd G.E."/>
            <person name="Geurts R."/>
            <person name="Cannon S.B."/>
            <person name="Udvardi M.K."/>
            <person name="Benedito V.A."/>
            <person name="Mayer K.F."/>
            <person name="Gouzy J."/>
            <person name="Schoof H."/>
            <person name="Van de Peer Y."/>
            <person name="Proost S."/>
            <person name="Cook D.R."/>
            <person name="Meyers B.C."/>
            <person name="Spannagl M."/>
            <person name="Cheung F."/>
            <person name="De Mita S."/>
            <person name="Krishnakumar V."/>
            <person name="Gundlach H."/>
            <person name="Zhou S."/>
            <person name="Mudge J."/>
            <person name="Bharti A.K."/>
            <person name="Murray J.D."/>
            <person name="Naoumkina M.A."/>
            <person name="Rosen B."/>
            <person name="Silverstein K.A."/>
            <person name="Tang H."/>
            <person name="Rombauts S."/>
            <person name="Zhao P.X."/>
            <person name="Zhou P."/>
            <person name="Barbe V."/>
            <person name="Bardou P."/>
            <person name="Bechner M."/>
            <person name="Bellec A."/>
            <person name="Berger A."/>
            <person name="Berges H."/>
            <person name="Bidwell S."/>
            <person name="Bisseling T."/>
            <person name="Choisne N."/>
            <person name="Couloux A."/>
            <person name="Denny R."/>
            <person name="Deshpande S."/>
            <person name="Dai X."/>
            <person name="Doyle J.J."/>
            <person name="Dudez A.M."/>
            <person name="Farmer A.D."/>
            <person name="Fouteau S."/>
            <person name="Franken C."/>
            <person name="Gibelin C."/>
            <person name="Gish J."/>
            <person name="Goldstein S."/>
            <person name="Gonzalez A.J."/>
            <person name="Green P.J."/>
            <person name="Hallab A."/>
            <person name="Hartog M."/>
            <person name="Hua A."/>
            <person name="Humphray S.J."/>
            <person name="Jeong D.H."/>
            <person name="Jing Y."/>
            <person name="Jocker A."/>
            <person name="Kenton S.M."/>
            <person name="Kim D.J."/>
            <person name="Klee K."/>
            <person name="Lai H."/>
            <person name="Lang C."/>
            <person name="Lin S."/>
            <person name="Macmil S.L."/>
            <person name="Magdelenat G."/>
            <person name="Matthews L."/>
            <person name="McCorrison J."/>
            <person name="Monaghan E.L."/>
            <person name="Mun J.H."/>
            <person name="Najar F.Z."/>
            <person name="Nicholson C."/>
            <person name="Noirot C."/>
            <person name="O'Bleness M."/>
            <person name="Paule C.R."/>
            <person name="Poulain J."/>
            <person name="Prion F."/>
            <person name="Qin B."/>
            <person name="Qu C."/>
            <person name="Retzel E.F."/>
            <person name="Riddle C."/>
            <person name="Sallet E."/>
            <person name="Samain S."/>
            <person name="Samson N."/>
            <person name="Sanders I."/>
            <person name="Saurat O."/>
            <person name="Scarpelli C."/>
            <person name="Schiex T."/>
            <person name="Segurens B."/>
            <person name="Severin A.J."/>
            <person name="Sherrier D.J."/>
            <person name="Shi R."/>
            <person name="Sims S."/>
            <person name="Singer S.R."/>
            <person name="Sinharoy S."/>
            <person name="Sterck L."/>
            <person name="Viollet A."/>
            <person name="Wang B.B."/>
            <person name="Wang K."/>
            <person name="Wang M."/>
            <person name="Wang X."/>
            <person name="Warfsmann J."/>
            <person name="Weissenbach J."/>
            <person name="White D.D."/>
            <person name="White J.D."/>
            <person name="Wiley G.B."/>
            <person name="Wincker P."/>
            <person name="Xing Y."/>
            <person name="Yang L."/>
            <person name="Yao Z."/>
            <person name="Ying F."/>
            <person name="Zhai J."/>
            <person name="Zhou L."/>
            <person name="Zuber A."/>
            <person name="Denarie J."/>
            <person name="Dixon R.A."/>
            <person name="May G.D."/>
            <person name="Schwartz D.C."/>
            <person name="Rogers J."/>
            <person name="Quetier F."/>
            <person name="Town C.D."/>
            <person name="Roe B.A."/>
        </authorList>
    </citation>
    <scope>NUCLEOTIDE SEQUENCE [LARGE SCALE GENOMIC DNA]</scope>
    <source>
        <strain evidence="2">A17</strain>
        <strain evidence="3 4">cv. Jemalong A17</strain>
    </source>
</reference>
<sequence>MDPKRVEYLVYVDTNLRLLSRKEDEYKKGQSRMWDISGDAHEPLDDVELS</sequence>
<keyword evidence="4" id="KW-1185">Reference proteome</keyword>
<feature type="region of interest" description="Disordered" evidence="1">
    <location>
        <begin position="29"/>
        <end position="50"/>
    </location>
</feature>
<dbReference type="EMBL" id="CM001217">
    <property type="protein sequence ID" value="KEH42489.1"/>
    <property type="molecule type" value="Genomic_DNA"/>
</dbReference>
<name>A0A072VKF1_MEDTR</name>
<evidence type="ECO:0000313" key="3">
    <source>
        <dbReference type="EnsemblPlants" id="KEH42489"/>
    </source>
</evidence>
<dbReference type="PaxDb" id="3880-AES61969"/>
<evidence type="ECO:0000313" key="4">
    <source>
        <dbReference type="Proteomes" id="UP000002051"/>
    </source>
</evidence>
<dbReference type="Proteomes" id="UP000002051">
    <property type="component" value="Unassembled WGS sequence"/>
</dbReference>
<accession>A0A072VKF1</accession>
<reference evidence="3" key="3">
    <citation type="submission" date="2015-04" db="UniProtKB">
        <authorList>
            <consortium name="EnsemblPlants"/>
        </authorList>
    </citation>
    <scope>IDENTIFICATION</scope>
    <source>
        <strain evidence="3">cv. Jemalong A17</strain>
    </source>
</reference>
<evidence type="ECO:0000256" key="1">
    <source>
        <dbReference type="SAM" id="MobiDB-lite"/>
    </source>
</evidence>
<dbReference type="HOGENOM" id="CLU_179578_1_0_1"/>
<organism evidence="2 4">
    <name type="scientific">Medicago truncatula</name>
    <name type="common">Barrel medic</name>
    <name type="synonym">Medicago tribuloides</name>
    <dbReference type="NCBI Taxonomy" id="3880"/>
    <lineage>
        <taxon>Eukaryota</taxon>
        <taxon>Viridiplantae</taxon>
        <taxon>Streptophyta</taxon>
        <taxon>Embryophyta</taxon>
        <taxon>Tracheophyta</taxon>
        <taxon>Spermatophyta</taxon>
        <taxon>Magnoliopsida</taxon>
        <taxon>eudicotyledons</taxon>
        <taxon>Gunneridae</taxon>
        <taxon>Pentapetalae</taxon>
        <taxon>rosids</taxon>
        <taxon>fabids</taxon>
        <taxon>Fabales</taxon>
        <taxon>Fabaceae</taxon>
        <taxon>Papilionoideae</taxon>
        <taxon>50 kb inversion clade</taxon>
        <taxon>NPAAA clade</taxon>
        <taxon>Hologalegina</taxon>
        <taxon>IRL clade</taxon>
        <taxon>Trifolieae</taxon>
        <taxon>Medicago</taxon>
    </lineage>
</organism>
<proteinExistence type="predicted"/>
<reference evidence="2 4" key="2">
    <citation type="journal article" date="2014" name="BMC Genomics">
        <title>An improved genome release (version Mt4.0) for the model legume Medicago truncatula.</title>
        <authorList>
            <person name="Tang H."/>
            <person name="Krishnakumar V."/>
            <person name="Bidwell S."/>
            <person name="Rosen B."/>
            <person name="Chan A."/>
            <person name="Zhou S."/>
            <person name="Gentzbittel L."/>
            <person name="Childs K.L."/>
            <person name="Yandell M."/>
            <person name="Gundlach H."/>
            <person name="Mayer K.F."/>
            <person name="Schwartz D.C."/>
            <person name="Town C.D."/>
        </authorList>
    </citation>
    <scope>GENOME REANNOTATION</scope>
    <source>
        <strain evidence="2">A17</strain>
        <strain evidence="3 4">cv. Jemalong A17</strain>
    </source>
</reference>
<dbReference type="EnsemblPlants" id="KEH42489">
    <property type="protein sequence ID" value="KEH42489"/>
    <property type="gene ID" value="MTR_1g069660"/>
</dbReference>